<dbReference type="AlphaFoldDB" id="A0A060CH91"/>
<dbReference type="GO" id="GO:0006516">
    <property type="term" value="P:glycoprotein catabolic process"/>
    <property type="evidence" value="ECO:0007669"/>
    <property type="project" value="TreeGrafter"/>
</dbReference>
<dbReference type="GO" id="GO:0030246">
    <property type="term" value="F:carbohydrate binding"/>
    <property type="evidence" value="ECO:0007669"/>
    <property type="project" value="InterPro"/>
</dbReference>
<dbReference type="Pfam" id="PF07971">
    <property type="entry name" value="Glyco_hydro_92"/>
    <property type="match status" value="1"/>
</dbReference>
<dbReference type="EMBL" id="KF126935">
    <property type="protein sequence ID" value="AIA94287.1"/>
    <property type="molecule type" value="Genomic_DNA"/>
</dbReference>
<dbReference type="PANTHER" id="PTHR12143">
    <property type="entry name" value="PEPTIDE N-GLYCANASE PNGASE -RELATED"/>
    <property type="match status" value="1"/>
</dbReference>
<dbReference type="InterPro" id="IPR012939">
    <property type="entry name" value="Glyco_hydro_92"/>
</dbReference>
<sequence>NSSATSVVSSAGKDQSGAYLTFPKDAKITVATGLSYVSVANAALNRSSEVGALRADTFDTTRAAAESTWKSALTRIRISADDAKTMKVFYTAMYHSMLEPTTYDDVNGQYRAFAQGTTMTDKVETVSSGHHEYVTFSGWDTYRARCS</sequence>
<dbReference type="PANTHER" id="PTHR12143:SF39">
    <property type="entry name" value="SECRETED PROTEIN"/>
    <property type="match status" value="1"/>
</dbReference>
<proteinExistence type="predicted"/>
<feature type="domain" description="Glycosyl hydrolase family 92" evidence="1">
    <location>
        <begin position="41"/>
        <end position="145"/>
    </location>
</feature>
<protein>
    <submittedName>
        <fullName evidence="2">Glyco_hydro_92</fullName>
    </submittedName>
</protein>
<dbReference type="GO" id="GO:0000224">
    <property type="term" value="F:peptide-N4-(N-acetyl-beta-glucosaminyl)asparagine amidase activity"/>
    <property type="evidence" value="ECO:0007669"/>
    <property type="project" value="TreeGrafter"/>
</dbReference>
<reference evidence="2" key="1">
    <citation type="journal article" date="2013" name="Environ. Microbiol.">
        <title>Seasonally variable intestinal metagenomes of the red palm weevil (Rhynchophorus ferrugineus).</title>
        <authorList>
            <person name="Jia S."/>
            <person name="Zhang X."/>
            <person name="Zhang G."/>
            <person name="Yin A."/>
            <person name="Zhang S."/>
            <person name="Li F."/>
            <person name="Wang L."/>
            <person name="Zhao D."/>
            <person name="Yun Q."/>
            <person name="Tala"/>
            <person name="Wang J."/>
            <person name="Sun G."/>
            <person name="Baabdullah M."/>
            <person name="Yu X."/>
            <person name="Hu S."/>
            <person name="Al-Mssallem I.S."/>
            <person name="Yu J."/>
        </authorList>
    </citation>
    <scope>NUCLEOTIDE SEQUENCE</scope>
</reference>
<evidence type="ECO:0000259" key="1">
    <source>
        <dbReference type="Pfam" id="PF07971"/>
    </source>
</evidence>
<name>A0A060CH91_9BACT</name>
<dbReference type="Gene3D" id="2.70.98.10">
    <property type="match status" value="1"/>
</dbReference>
<feature type="non-terminal residue" evidence="2">
    <location>
        <position position="1"/>
    </location>
</feature>
<dbReference type="GO" id="GO:0005829">
    <property type="term" value="C:cytosol"/>
    <property type="evidence" value="ECO:0007669"/>
    <property type="project" value="TreeGrafter"/>
</dbReference>
<dbReference type="InterPro" id="IPR014718">
    <property type="entry name" value="GH-type_carb-bd"/>
</dbReference>
<dbReference type="InterPro" id="IPR050883">
    <property type="entry name" value="PNGase"/>
</dbReference>
<accession>A0A060CH91</accession>
<organism evidence="2">
    <name type="scientific">uncultured Acidobacteriota bacterium</name>
    <dbReference type="NCBI Taxonomy" id="171953"/>
    <lineage>
        <taxon>Bacteria</taxon>
        <taxon>Pseudomonadati</taxon>
        <taxon>Acidobacteriota</taxon>
        <taxon>environmental samples</taxon>
    </lineage>
</organism>
<evidence type="ECO:0000313" key="2">
    <source>
        <dbReference type="EMBL" id="AIA94287.1"/>
    </source>
</evidence>